<dbReference type="OMA" id="YSSGWQP"/>
<dbReference type="EMBL" id="DAAFPQ010000029">
    <property type="protein sequence ID" value="HAB0973438.1"/>
    <property type="molecule type" value="Genomic_DNA"/>
</dbReference>
<evidence type="ECO:0000313" key="12">
    <source>
        <dbReference type="EMBL" id="ECW0642415.1"/>
    </source>
</evidence>
<evidence type="ECO:0000313" key="2">
    <source>
        <dbReference type="EMBL" id="AKH09793.1"/>
    </source>
</evidence>
<evidence type="ECO:0000313" key="7">
    <source>
        <dbReference type="EMBL" id="EBZ6923813.1"/>
    </source>
</evidence>
<dbReference type="Proteomes" id="UP000839915">
    <property type="component" value="Unassembled WGS sequence"/>
</dbReference>
<reference evidence="14" key="6">
    <citation type="submission" date="2019-10" db="EMBL/GenBank/DDBJ databases">
        <authorList>
            <person name="Ashton P.M."/>
            <person name="Dallman T."/>
            <person name="Nair S."/>
            <person name="De Pinna E."/>
            <person name="Peters T."/>
            <person name="Grant K."/>
        </authorList>
    </citation>
    <scope>NUCLEOTIDE SEQUENCE</scope>
    <source>
        <strain evidence="4">231108</strain>
        <strain evidence="9">265852</strain>
        <strain evidence="18">29290</strain>
        <strain evidence="6">356083</strain>
        <strain evidence="5">422529</strain>
        <strain evidence="19">425567</strain>
        <strain evidence="13">43916</strain>
        <strain evidence="3">488670</strain>
        <strain evidence="7">632340</strain>
        <strain evidence="14">808026</strain>
        <strain evidence="11">86846</strain>
    </source>
</reference>
<dbReference type="EMBL" id="AALMOC010000070">
    <property type="protein sequence ID" value="EDB1666403.1"/>
    <property type="molecule type" value="Genomic_DNA"/>
</dbReference>
<dbReference type="Proteomes" id="UP000839914">
    <property type="component" value="Unassembled WGS sequence"/>
</dbReference>
<dbReference type="Pfam" id="PF14301">
    <property type="entry name" value="DUF4376"/>
    <property type="match status" value="1"/>
</dbReference>
<reference evidence="16" key="3">
    <citation type="journal article" date="2018" name="Genome Biol.">
        <title>SKESA: strategic k-mer extension for scrupulous assemblies.</title>
        <authorList>
            <person name="Souvorov A."/>
            <person name="Agarwala R."/>
            <person name="Lipman D.J."/>
        </authorList>
    </citation>
    <scope>NUCLEOTIDE SEQUENCE</scope>
    <source>
        <strain evidence="16">Salmonella enterica</strain>
    </source>
</reference>
<evidence type="ECO:0000313" key="20">
    <source>
        <dbReference type="Proteomes" id="UP000034636"/>
    </source>
</evidence>
<organism evidence="14">
    <name type="scientific">Salmonella typhimurium</name>
    <dbReference type="NCBI Taxonomy" id="90371"/>
    <lineage>
        <taxon>Bacteria</taxon>
        <taxon>Pseudomonadati</taxon>
        <taxon>Pseudomonadota</taxon>
        <taxon>Gammaproteobacteria</taxon>
        <taxon>Enterobacterales</taxon>
        <taxon>Enterobacteriaceae</taxon>
        <taxon>Salmonella</taxon>
    </lineage>
</organism>
<dbReference type="Proteomes" id="UP000839907">
    <property type="component" value="Unassembled WGS sequence"/>
</dbReference>
<dbReference type="EMBL" id="RVDJ01000008">
    <property type="protein sequence ID" value="MLP85769.1"/>
    <property type="molecule type" value="Genomic_DNA"/>
</dbReference>
<evidence type="ECO:0000313" key="8">
    <source>
        <dbReference type="EMBL" id="ECE0297063.1"/>
    </source>
</evidence>
<dbReference type="Proteomes" id="UP000839905">
    <property type="component" value="Unassembled WGS sequence"/>
</dbReference>
<dbReference type="PATRIC" id="fig|59201.158.peg.4498"/>
<dbReference type="Proteomes" id="UP000338496">
    <property type="component" value="Unassembled WGS sequence"/>
</dbReference>
<dbReference type="EMBL" id="RSUA01000038">
    <property type="protein sequence ID" value="MIT50764.1"/>
    <property type="molecule type" value="Genomic_DNA"/>
</dbReference>
<evidence type="ECO:0000259" key="1">
    <source>
        <dbReference type="Pfam" id="PF14301"/>
    </source>
</evidence>
<dbReference type="EMBL" id="AAHIPE010000031">
    <property type="protein sequence ID" value="EBW5464945.1"/>
    <property type="molecule type" value="Genomic_DNA"/>
</dbReference>
<accession>A0A0D6HVU8</accession>
<dbReference type="EMBL" id="AAIGQE010000013">
    <property type="protein sequence ID" value="ECE0297063.1"/>
    <property type="molecule type" value="Genomic_DNA"/>
</dbReference>
<dbReference type="Proteomes" id="UP000839617">
    <property type="component" value="Unassembled WGS sequence"/>
</dbReference>
<evidence type="ECO:0000313" key="21">
    <source>
        <dbReference type="Proteomes" id="UP000054461"/>
    </source>
</evidence>
<evidence type="ECO:0000313" key="19">
    <source>
        <dbReference type="EMBL" id="MLP85769.1"/>
    </source>
</evidence>
<dbReference type="KEGG" id="seni:CY43_21920"/>
<sequence>MTQYAYYHPATFEVIDWIDTSSLNVVLPDSVISIDDEQWRLRDKNCWVCLNPLEFITTPPPGKFYRLQGNEWVYDEALFVSALESVKAQVIQAIKAHRDDVTADYIVIDGNHFHSDANSRIQQMSLTRMGQAQQIPAGLMWQAKNNGLIELTNDIAAQFETVTMDHDMRLFANAQRHIAAVEALEDIEAVLDYDYSTGWQP</sequence>
<dbReference type="EMBL" id="AAMLUT010000040">
    <property type="protein sequence ID" value="EDI6667660.1"/>
    <property type="molecule type" value="Genomic_DNA"/>
</dbReference>
<dbReference type="RefSeq" id="WP_001526208.1">
    <property type="nucleotide sequence ID" value="NZ_AP023291.1"/>
</dbReference>
<dbReference type="Proteomes" id="UP000885385">
    <property type="component" value="Unassembled WGS sequence"/>
</dbReference>
<dbReference type="EMBL" id="AAHRYM010000054">
    <property type="protein sequence ID" value="EBZ6923813.1"/>
    <property type="molecule type" value="Genomic_DNA"/>
</dbReference>
<dbReference type="EMBL" id="AAHDPU010000029">
    <property type="protein sequence ID" value="EBU9274657.1"/>
    <property type="molecule type" value="Genomic_DNA"/>
</dbReference>
<evidence type="ECO:0000313" key="13">
    <source>
        <dbReference type="EMBL" id="ECY5343001.1"/>
    </source>
</evidence>
<evidence type="ECO:0000313" key="6">
    <source>
        <dbReference type="EMBL" id="EBY1704221.1"/>
    </source>
</evidence>
<dbReference type="Proteomes" id="UP000054461">
    <property type="component" value="Unassembled WGS sequence"/>
</dbReference>
<dbReference type="EMBL" id="AAIKGB010000030">
    <property type="protein sequence ID" value="ECF1545866.1"/>
    <property type="molecule type" value="Genomic_DNA"/>
</dbReference>
<dbReference type="Proteomes" id="UP000839908">
    <property type="component" value="Unassembled WGS sequence"/>
</dbReference>
<reference evidence="17 21" key="1">
    <citation type="submission" date="2014-09" db="EMBL/GenBank/DDBJ databases">
        <title>Salmonella Genotype and Phenotype Association.</title>
        <authorList>
            <person name="Chen Y."/>
            <person name="Folster J."/>
            <person name="Ayers S."/>
            <person name="Kabera C."/>
            <person name="Li C."/>
            <person name="Mukherjee S."/>
            <person name="Lam C."/>
            <person name="Zhao S."/>
            <person name="McDermott P."/>
        </authorList>
    </citation>
    <scope>NUCLEOTIDE SEQUENCE [LARGE SCALE GENOMIC DNA]</scope>
    <source>
        <strain evidence="17 21">CVM N32045</strain>
    </source>
</reference>
<evidence type="ECO:0000313" key="17">
    <source>
        <dbReference type="EMBL" id="KTZ08192.1"/>
    </source>
</evidence>
<evidence type="ECO:0000313" key="18">
    <source>
        <dbReference type="EMBL" id="MIT50764.1"/>
    </source>
</evidence>
<accession>A0A0M2IUM2</accession>
<evidence type="ECO:0000313" key="11">
    <source>
        <dbReference type="EMBL" id="ECV8762511.1"/>
    </source>
</evidence>
<dbReference type="EMBL" id="JYVU01000057">
    <property type="protein sequence ID" value="KTZ08192.1"/>
    <property type="molecule type" value="Genomic_DNA"/>
</dbReference>
<dbReference type="EMBL" id="AAKVET010000027">
    <property type="protein sequence ID" value="ECW0642415.1"/>
    <property type="molecule type" value="Genomic_DNA"/>
</dbReference>
<dbReference type="Proteomes" id="UP000839581">
    <property type="component" value="Unassembled WGS sequence"/>
</dbReference>
<dbReference type="EMBL" id="AALDNI010000040">
    <property type="protein sequence ID" value="ECY5343001.1"/>
    <property type="molecule type" value="Genomic_DNA"/>
</dbReference>
<reference evidence="16" key="7">
    <citation type="submission" date="2019-10" db="EMBL/GenBank/DDBJ databases">
        <authorList>
            <consortium name="NCBI Pathogen Detection Project"/>
        </authorList>
    </citation>
    <scope>NUCLEOTIDE SEQUENCE</scope>
    <source>
        <strain evidence="16">Salmonella enterica</strain>
    </source>
</reference>
<name>A0A0D6HVU8_SALTM</name>
<dbReference type="Proteomes" id="UP000885258">
    <property type="component" value="Unassembled WGS sequence"/>
</dbReference>
<evidence type="ECO:0000313" key="15">
    <source>
        <dbReference type="EMBL" id="EDI6667660.1"/>
    </source>
</evidence>
<dbReference type="EMBL" id="CP011428">
    <property type="protein sequence ID" value="AKH09793.1"/>
    <property type="molecule type" value="Genomic_DNA"/>
</dbReference>
<dbReference type="Proteomes" id="UP000839911">
    <property type="component" value="Unassembled WGS sequence"/>
</dbReference>
<reference evidence="2 20" key="2">
    <citation type="journal article" date="2015" name="Genome Announc.">
        <title>Complete Genome Sequencing of a Multidrug-Resistant and Human-Invasive Salmonella enterica Serovar Typhimurium Strain of the Emerging Sequence Type 213 Genotype.</title>
        <authorList>
            <person name="Calva E."/>
            <person name="Silva C."/>
            <person name="Zaidi M.B."/>
            <person name="Sanchez-Flores A."/>
            <person name="Estrada K."/>
            <person name="Silva G.G."/>
            <person name="Soto-Jimenez L.M."/>
            <person name="Wiesner M."/>
            <person name="Fernandez-Mora M."/>
            <person name="Edwards R.A."/>
            <person name="Vinuesa P."/>
        </authorList>
    </citation>
    <scope>NUCLEOTIDE SEQUENCE [LARGE SCALE GENOMIC DNA]</scope>
    <source>
        <strain evidence="2 20">YU39</strain>
    </source>
</reference>
<dbReference type="InterPro" id="IPR025484">
    <property type="entry name" value="DUF4376"/>
</dbReference>
<dbReference type="EMBL" id="AAKRET010000033">
    <property type="protein sequence ID" value="ECU8356345.1"/>
    <property type="molecule type" value="Genomic_DNA"/>
</dbReference>
<gene>
    <name evidence="11" type="ORF">AAB27_16580</name>
    <name evidence="18" type="ORF">AU613_18075</name>
    <name evidence="13" type="ORF">AVC05_17425</name>
    <name evidence="10" type="ORF">B1P38_22755</name>
    <name evidence="8" type="ORF">CE70_18180</name>
    <name evidence="15" type="ORF">CFF59_20675</name>
    <name evidence="17" type="ORF">DD95_19335</name>
    <name evidence="3" type="ORF">DMO92_21825</name>
    <name evidence="4" type="ORF">DPF41_21160</name>
    <name evidence="5" type="ORF">DPS76_21300</name>
    <name evidence="19" type="ORF">DRM14_10625</name>
    <name evidence="6" type="ORF">DU071_20205</name>
    <name evidence="9" type="ORF">E0935_21845</name>
    <name evidence="7" type="ORF">EER35_22945</name>
    <name evidence="12" type="ORF">F3R12_21710</name>
    <name evidence="14" type="ORF">F9O44_21290</name>
    <name evidence="16" type="ORF">GB466_23195</name>
    <name evidence="2" type="ORF">SE14_04438</name>
</gene>
<reference evidence="8 22" key="4">
    <citation type="submission" date="2018-07" db="EMBL/GenBank/DDBJ databases">
        <authorList>
            <consortium name="GenomeTrakr network: Whole genome sequencing for foodborne pathogen traceback"/>
        </authorList>
    </citation>
    <scope>NUCLEOTIDE SEQUENCE [LARGE SCALE GENOMIC DNA]</scope>
    <source>
        <strain evidence="12">AUSMDU00020735</strain>
        <strain evidence="8 22">VA_WGS-00080</strain>
    </source>
</reference>
<evidence type="ECO:0000313" key="14">
    <source>
        <dbReference type="EMBL" id="EDB1666403.1"/>
    </source>
</evidence>
<dbReference type="EMBL" id="AAHNIA010000048">
    <property type="protein sequence ID" value="EBY1704221.1"/>
    <property type="molecule type" value="Genomic_DNA"/>
</dbReference>
<dbReference type="Proteomes" id="UP000839616">
    <property type="component" value="Unassembled WGS sequence"/>
</dbReference>
<dbReference type="Proteomes" id="UP000839909">
    <property type="component" value="Unassembled WGS sequence"/>
</dbReference>
<evidence type="ECO:0000313" key="5">
    <source>
        <dbReference type="EMBL" id="EBW5464945.1"/>
    </source>
</evidence>
<evidence type="ECO:0000313" key="10">
    <source>
        <dbReference type="EMBL" id="ECU8356345.1"/>
    </source>
</evidence>
<dbReference type="EMBL" id="AAKUOT010000036">
    <property type="protein sequence ID" value="ECV8762511.1"/>
    <property type="molecule type" value="Genomic_DNA"/>
</dbReference>
<dbReference type="EMBL" id="AAHIDF010000034">
    <property type="protein sequence ID" value="EBW3630568.1"/>
    <property type="molecule type" value="Genomic_DNA"/>
</dbReference>
<feature type="domain" description="DUF4376" evidence="1">
    <location>
        <begin position="86"/>
        <end position="193"/>
    </location>
</feature>
<protein>
    <submittedName>
        <fullName evidence="14">DUF4376 domain-containing protein</fullName>
    </submittedName>
    <submittedName>
        <fullName evidence="2">Putative cytoplasmic protein</fullName>
    </submittedName>
</protein>
<evidence type="ECO:0000313" key="4">
    <source>
        <dbReference type="EMBL" id="EBW3630568.1"/>
    </source>
</evidence>
<accession>A0A0F7JES2</accession>
<dbReference type="AlphaFoldDB" id="A0A0D6HVU8"/>
<reference evidence="10" key="5">
    <citation type="submission" date="2018-08" db="EMBL/GenBank/DDBJ databases">
        <authorList>
            <consortium name="PulseNet: The National Subtyping Network for Foodborne Disease Surveillance"/>
            <person name="Tarr C.L."/>
            <person name="Trees E."/>
            <person name="Katz L.S."/>
            <person name="Carleton-Romer H.A."/>
            <person name="Stroika S."/>
            <person name="Kucerova Z."/>
            <person name="Roache K.F."/>
            <person name="Sabol A.L."/>
            <person name="Besser J."/>
            <person name="Gerner-Smidt P."/>
        </authorList>
    </citation>
    <scope>NUCLEOTIDE SEQUENCE [LARGE SCALE GENOMIC DNA]</scope>
    <source>
        <strain evidence="10">PNUSAS008736</strain>
        <strain evidence="15">PNUSAS016739</strain>
    </source>
</reference>
<evidence type="ECO:0000313" key="16">
    <source>
        <dbReference type="EMBL" id="HAB0973438.1"/>
    </source>
</evidence>
<evidence type="ECO:0000313" key="3">
    <source>
        <dbReference type="EMBL" id="EBU9274657.1"/>
    </source>
</evidence>
<evidence type="ECO:0000313" key="9">
    <source>
        <dbReference type="EMBL" id="ECF1545866.1"/>
    </source>
</evidence>
<dbReference type="Proteomes" id="UP000034636">
    <property type="component" value="Chromosome"/>
</dbReference>
<proteinExistence type="predicted"/>
<dbReference type="Proteomes" id="UP000839595">
    <property type="component" value="Unassembled WGS sequence"/>
</dbReference>
<evidence type="ECO:0000313" key="22">
    <source>
        <dbReference type="Proteomes" id="UP000338496"/>
    </source>
</evidence>